<protein>
    <recommendedName>
        <fullName evidence="2">DOG1 domain-containing protein</fullName>
    </recommendedName>
</protein>
<sequence>MRSGGVEARFAEFYIKWVAQLEQLQLELAQAAGSGIDDQNDYQLRALVARATAHFKEYYTVKWAAAREDVLAFYSPAWLTPLESAHFWFTGWKPAAAFRLIEWSLGDLTEAQVKAVAGIRARVRAEEGKVESDMERQQVAVAGCKMVELARMRSRVRAGDQSDLGRKAEEMGEVAAGSIMAGVERVMKAGDCVRLKAMKSVLDVLTPKQSVKFLAAIAMVHVRLRKEGLKMMAMNNQSSSGSSSGSGFGWSSNSSTDQT</sequence>
<dbReference type="InterPro" id="IPR025422">
    <property type="entry name" value="TGA_domain"/>
</dbReference>
<dbReference type="GO" id="GO:0006351">
    <property type="term" value="P:DNA-templated transcription"/>
    <property type="evidence" value="ECO:0007669"/>
    <property type="project" value="InterPro"/>
</dbReference>
<proteinExistence type="predicted"/>
<dbReference type="AlphaFoldDB" id="A0A7N0U2D6"/>
<reference evidence="3" key="1">
    <citation type="submission" date="2021-01" db="UniProtKB">
        <authorList>
            <consortium name="EnsemblPlants"/>
        </authorList>
    </citation>
    <scope>IDENTIFICATION</scope>
</reference>
<feature type="compositionally biased region" description="Low complexity" evidence="1">
    <location>
        <begin position="238"/>
        <end position="259"/>
    </location>
</feature>
<evidence type="ECO:0000256" key="1">
    <source>
        <dbReference type="SAM" id="MobiDB-lite"/>
    </source>
</evidence>
<evidence type="ECO:0000313" key="3">
    <source>
        <dbReference type="EnsemblPlants" id="Kaladp0053s0097.1.v1.1.CDS.1"/>
    </source>
</evidence>
<accession>A0A7N0U2D6</accession>
<dbReference type="OMA" id="EYYTFKW"/>
<dbReference type="Pfam" id="PF14144">
    <property type="entry name" value="DOG1"/>
    <property type="match status" value="1"/>
</dbReference>
<evidence type="ECO:0000313" key="4">
    <source>
        <dbReference type="Proteomes" id="UP000594263"/>
    </source>
</evidence>
<dbReference type="EnsemblPlants" id="Kaladp0053s0097.1.v1.1">
    <property type="protein sequence ID" value="Kaladp0053s0097.1.v1.1.CDS.1"/>
    <property type="gene ID" value="Kaladp0053s0097.v1.1"/>
</dbReference>
<dbReference type="GO" id="GO:0043565">
    <property type="term" value="F:sequence-specific DNA binding"/>
    <property type="evidence" value="ECO:0007669"/>
    <property type="project" value="InterPro"/>
</dbReference>
<keyword evidence="4" id="KW-1185">Reference proteome</keyword>
<feature type="region of interest" description="Disordered" evidence="1">
    <location>
        <begin position="235"/>
        <end position="259"/>
    </location>
</feature>
<dbReference type="PANTHER" id="PTHR46354">
    <property type="entry name" value="DOG1 DOMAIN-CONTAINING PROTEIN"/>
    <property type="match status" value="1"/>
</dbReference>
<dbReference type="InterPro" id="IPR051886">
    <property type="entry name" value="Seed_Dev/Stress_Resp_Reg"/>
</dbReference>
<feature type="domain" description="DOG1" evidence="2">
    <location>
        <begin position="7"/>
        <end position="234"/>
    </location>
</feature>
<dbReference type="PROSITE" id="PS51806">
    <property type="entry name" value="DOG1"/>
    <property type="match status" value="1"/>
</dbReference>
<dbReference type="Proteomes" id="UP000594263">
    <property type="component" value="Unplaced"/>
</dbReference>
<name>A0A7N0U2D6_KALFE</name>
<evidence type="ECO:0000259" key="2">
    <source>
        <dbReference type="PROSITE" id="PS51806"/>
    </source>
</evidence>
<dbReference type="Gramene" id="Kaladp0053s0097.1.v1.1">
    <property type="protein sequence ID" value="Kaladp0053s0097.1.v1.1.CDS.1"/>
    <property type="gene ID" value="Kaladp0053s0097.v1.1"/>
</dbReference>
<organism evidence="3 4">
    <name type="scientific">Kalanchoe fedtschenkoi</name>
    <name type="common">Lavender scallops</name>
    <name type="synonym">South American air plant</name>
    <dbReference type="NCBI Taxonomy" id="63787"/>
    <lineage>
        <taxon>Eukaryota</taxon>
        <taxon>Viridiplantae</taxon>
        <taxon>Streptophyta</taxon>
        <taxon>Embryophyta</taxon>
        <taxon>Tracheophyta</taxon>
        <taxon>Spermatophyta</taxon>
        <taxon>Magnoliopsida</taxon>
        <taxon>eudicotyledons</taxon>
        <taxon>Gunneridae</taxon>
        <taxon>Pentapetalae</taxon>
        <taxon>Saxifragales</taxon>
        <taxon>Crassulaceae</taxon>
        <taxon>Kalanchoe</taxon>
    </lineage>
</organism>
<dbReference type="PANTHER" id="PTHR46354:SF2">
    <property type="entry name" value="PROTEIN DOG1-LIKE 4"/>
    <property type="match status" value="1"/>
</dbReference>